<sequence length="139" mass="15469">MPQISAYLMFDGDCAEAMRLYERILGGKLDALITYGESPPEMPCEPQDRDLIMHARLRLDDQLLMASDSNSQCPYEGKKGFSLSLVYPTVSDAQRIFNALAEGGQVTMPLQKTFWAEIFGVLVDRHGTAWMISGGQMNS</sequence>
<dbReference type="RefSeq" id="WP_010926507.1">
    <property type="nucleotide sequence ID" value="NC_019382.1"/>
</dbReference>
<dbReference type="Gene3D" id="3.10.180.10">
    <property type="entry name" value="2,3-Dihydroxybiphenyl 1,2-Dioxygenase, domain 1"/>
    <property type="match status" value="1"/>
</dbReference>
<organism evidence="2 3">
    <name type="scientific">Bordetella bronchiseptica 253</name>
    <dbReference type="NCBI Taxonomy" id="568707"/>
    <lineage>
        <taxon>Bacteria</taxon>
        <taxon>Pseudomonadati</taxon>
        <taxon>Pseudomonadota</taxon>
        <taxon>Betaproteobacteria</taxon>
        <taxon>Burkholderiales</taxon>
        <taxon>Alcaligenaceae</taxon>
        <taxon>Bordetella</taxon>
    </lineage>
</organism>
<reference evidence="2 3" key="1">
    <citation type="journal article" date="2012" name="BMC Genomics">
        <title>Comparative genomics of the classical Bordetella subspecies: the evolution and exchange of virulence-associated diversity amongst closely related pathogens.</title>
        <authorList>
            <person name="Park J."/>
            <person name="Zhang Y."/>
            <person name="Buboltz A.M."/>
            <person name="Zhang X."/>
            <person name="Schuster S.C."/>
            <person name="Ahuja U."/>
            <person name="Liu M."/>
            <person name="Miller J.F."/>
            <person name="Sebaihia M."/>
            <person name="Bentley S.D."/>
            <person name="Parkhill J."/>
            <person name="Harvill E.T."/>
        </authorList>
    </citation>
    <scope>NUCLEOTIDE SEQUENCE [LARGE SCALE GENOMIC DNA]</scope>
    <source>
        <strain evidence="2 3">253</strain>
    </source>
</reference>
<dbReference type="SUPFAM" id="SSF54593">
    <property type="entry name" value="Glyoxalase/Bleomycin resistance protein/Dihydroxybiphenyl dioxygenase"/>
    <property type="match status" value="1"/>
</dbReference>
<dbReference type="OrthoDB" id="9795306at2"/>
<evidence type="ECO:0000313" key="2">
    <source>
        <dbReference type="EMBL" id="CCJ52155.1"/>
    </source>
</evidence>
<dbReference type="InterPro" id="IPR028973">
    <property type="entry name" value="PhnB-like"/>
</dbReference>
<dbReference type="KEGG" id="bbh:BN112_0237"/>
<dbReference type="EMBL" id="HE965806">
    <property type="protein sequence ID" value="CCJ52155.1"/>
    <property type="molecule type" value="Genomic_DNA"/>
</dbReference>
<evidence type="ECO:0000313" key="3">
    <source>
        <dbReference type="Proteomes" id="UP000007564"/>
    </source>
</evidence>
<accession>A0A0C6NZN3</accession>
<name>A0A0C6NZN3_BORBO</name>
<dbReference type="AlphaFoldDB" id="A0A0C6NZN3"/>
<protein>
    <recommendedName>
        <fullName evidence="1">Glyoxalase/fosfomycin resistance/dioxygenase domain-containing protein</fullName>
    </recommendedName>
</protein>
<dbReference type="Pfam" id="PF00903">
    <property type="entry name" value="Glyoxalase"/>
    <property type="match status" value="1"/>
</dbReference>
<dbReference type="HOGENOM" id="CLU_046006_17_1_4"/>
<dbReference type="PANTHER" id="PTHR33990">
    <property type="entry name" value="PROTEIN YJDN-RELATED"/>
    <property type="match status" value="1"/>
</dbReference>
<dbReference type="CDD" id="cd06588">
    <property type="entry name" value="PhnB_like"/>
    <property type="match status" value="1"/>
</dbReference>
<dbReference type="PANTHER" id="PTHR33990:SF1">
    <property type="entry name" value="PROTEIN YJDN"/>
    <property type="match status" value="1"/>
</dbReference>
<evidence type="ECO:0000259" key="1">
    <source>
        <dbReference type="Pfam" id="PF00903"/>
    </source>
</evidence>
<dbReference type="InterPro" id="IPR029068">
    <property type="entry name" value="Glyas_Bleomycin-R_OHBP_Dase"/>
</dbReference>
<feature type="domain" description="Glyoxalase/fosfomycin resistance/dioxygenase" evidence="1">
    <location>
        <begin position="4"/>
        <end position="132"/>
    </location>
</feature>
<proteinExistence type="predicted"/>
<dbReference type="InterPro" id="IPR004360">
    <property type="entry name" value="Glyas_Fos-R_dOase_dom"/>
</dbReference>
<dbReference type="GeneID" id="93203104"/>
<gene>
    <name evidence="2" type="ORF">BN112_0237</name>
</gene>
<dbReference type="Proteomes" id="UP000007564">
    <property type="component" value="Chromosome"/>
</dbReference>